<evidence type="ECO:0000259" key="2">
    <source>
        <dbReference type="Pfam" id="PF09861"/>
    </source>
</evidence>
<evidence type="ECO:0000313" key="4">
    <source>
        <dbReference type="Proteomes" id="UP000318626"/>
    </source>
</evidence>
<dbReference type="InterPro" id="IPR048068">
    <property type="entry name" value="LarA-like"/>
</dbReference>
<protein>
    <recommendedName>
        <fullName evidence="2">LarA-like N-terminal domain-containing protein</fullName>
    </recommendedName>
</protein>
<feature type="domain" description="LarA-like N-terminal" evidence="2">
    <location>
        <begin position="55"/>
        <end position="222"/>
    </location>
</feature>
<proteinExistence type="predicted"/>
<dbReference type="EMBL" id="CP036289">
    <property type="protein sequence ID" value="QDU76471.1"/>
    <property type="molecule type" value="Genomic_DNA"/>
</dbReference>
<organism evidence="3 4">
    <name type="scientific">Bremerella volcania</name>
    <dbReference type="NCBI Taxonomy" id="2527984"/>
    <lineage>
        <taxon>Bacteria</taxon>
        <taxon>Pseudomonadati</taxon>
        <taxon>Planctomycetota</taxon>
        <taxon>Planctomycetia</taxon>
        <taxon>Pirellulales</taxon>
        <taxon>Pirellulaceae</taxon>
        <taxon>Bremerella</taxon>
    </lineage>
</organism>
<dbReference type="GO" id="GO:0050043">
    <property type="term" value="F:lactate racemase activity"/>
    <property type="evidence" value="ECO:0007669"/>
    <property type="project" value="InterPro"/>
</dbReference>
<dbReference type="PANTHER" id="PTHR33171">
    <property type="entry name" value="LAR_N DOMAIN-CONTAINING PROTEIN"/>
    <property type="match status" value="1"/>
</dbReference>
<dbReference type="AlphaFoldDB" id="A0A518CB63"/>
<dbReference type="Gene3D" id="3.40.50.11440">
    <property type="match status" value="1"/>
</dbReference>
<dbReference type="Proteomes" id="UP000318626">
    <property type="component" value="Chromosome"/>
</dbReference>
<dbReference type="KEGG" id="bvo:Pan97_35210"/>
<sequence>MRGDPGTNAPTLFPSPGTEGQVSRFSRIHPQFGLTLAMPWISETAKEIKKPELLAILDRAIEEARERICGTPKRVLLLPPDITRMHSGSGWITEYFWEKLKDEAEIHVIPTLGQHEPHTPEQNKQMFGNIPNEIIHAHDWRDGCVKVGEVSADFVKEISDGAADWAIPIWLNKMLMEEQWDLIINIGHVVPHEVLGFANHNKNYFIGLAGKDLICTSHMMAASCGIENNLGNLITPVRAVFNKAEDEMLGHLPDFYVQVVLARNEEGELVHTGIHIGDDLETYLNAARQSRAENITVFDEPVKKIVCVMQGDEFFSTWVANKSVYRTRMAIADGGELLVIAPGLKRFGEQPDVDALIRKYGYQPTEKILELYKENEDMQDLAHGTAHLMHGTSEGRFTIRYAPGHLKQEEVEQVHFAYADYEETLKRYPIDQLKEGFNTMPDGEEIFFIATPSAGLWSTKEKLYNRKTGFAEV</sequence>
<dbReference type="Pfam" id="PF09861">
    <property type="entry name" value="Lar_N"/>
    <property type="match status" value="1"/>
</dbReference>
<dbReference type="InterPro" id="IPR043166">
    <property type="entry name" value="LarA-like_C"/>
</dbReference>
<accession>A0A518CB63</accession>
<dbReference type="Gene3D" id="3.90.226.30">
    <property type="match status" value="1"/>
</dbReference>
<reference evidence="4" key="1">
    <citation type="submission" date="2019-02" db="EMBL/GenBank/DDBJ databases">
        <title>Deep-cultivation of Planctomycetes and their phenomic and genomic characterization uncovers novel biology.</title>
        <authorList>
            <person name="Wiegand S."/>
            <person name="Jogler M."/>
            <person name="Boedeker C."/>
            <person name="Pinto D."/>
            <person name="Vollmers J."/>
            <person name="Rivas-Marin E."/>
            <person name="Kohn T."/>
            <person name="Peeters S.H."/>
            <person name="Heuer A."/>
            <person name="Rast P."/>
            <person name="Oberbeckmann S."/>
            <person name="Bunk B."/>
            <person name="Jeske O."/>
            <person name="Meyerdierks A."/>
            <person name="Storesund J.E."/>
            <person name="Kallscheuer N."/>
            <person name="Luecker S."/>
            <person name="Lage O.M."/>
            <person name="Pohl T."/>
            <person name="Merkel B.J."/>
            <person name="Hornburger P."/>
            <person name="Mueller R.-W."/>
            <person name="Bruemmer F."/>
            <person name="Labrenz M."/>
            <person name="Spormann A.M."/>
            <person name="Op den Camp H."/>
            <person name="Overmann J."/>
            <person name="Amann R."/>
            <person name="Jetten M.S.M."/>
            <person name="Mascher T."/>
            <person name="Medema M.H."/>
            <person name="Devos D.P."/>
            <person name="Kaster A.-K."/>
            <person name="Ovreas L."/>
            <person name="Rohde M."/>
            <person name="Galperin M.Y."/>
            <person name="Jogler C."/>
        </authorList>
    </citation>
    <scope>NUCLEOTIDE SEQUENCE [LARGE SCALE GENOMIC DNA]</scope>
    <source>
        <strain evidence="4">Pan97</strain>
    </source>
</reference>
<dbReference type="PANTHER" id="PTHR33171:SF17">
    <property type="entry name" value="LARA-LIKE N-TERMINAL DOMAIN-CONTAINING PROTEIN"/>
    <property type="match status" value="1"/>
</dbReference>
<dbReference type="InterPro" id="IPR018657">
    <property type="entry name" value="LarA-like_N"/>
</dbReference>
<name>A0A518CB63_9BACT</name>
<gene>
    <name evidence="3" type="ORF">Pan97_35210</name>
</gene>
<evidence type="ECO:0000313" key="3">
    <source>
        <dbReference type="EMBL" id="QDU76471.1"/>
    </source>
</evidence>
<keyword evidence="4" id="KW-1185">Reference proteome</keyword>
<feature type="region of interest" description="Disordered" evidence="1">
    <location>
        <begin position="1"/>
        <end position="22"/>
    </location>
</feature>
<evidence type="ECO:0000256" key="1">
    <source>
        <dbReference type="SAM" id="MobiDB-lite"/>
    </source>
</evidence>